<comment type="caution">
    <text evidence="2">The sequence shown here is derived from an EMBL/GenBank/DDBJ whole genome shotgun (WGS) entry which is preliminary data.</text>
</comment>
<keyword evidence="1" id="KW-0472">Membrane</keyword>
<feature type="transmembrane region" description="Helical" evidence="1">
    <location>
        <begin position="96"/>
        <end position="116"/>
    </location>
</feature>
<keyword evidence="1" id="KW-0812">Transmembrane</keyword>
<reference evidence="3" key="1">
    <citation type="journal article" date="2019" name="Int. J. Syst. Evol. Microbiol.">
        <title>The Global Catalogue of Microorganisms (GCM) 10K type strain sequencing project: providing services to taxonomists for standard genome sequencing and annotation.</title>
        <authorList>
            <consortium name="The Broad Institute Genomics Platform"/>
            <consortium name="The Broad Institute Genome Sequencing Center for Infectious Disease"/>
            <person name="Wu L."/>
            <person name="Ma J."/>
        </authorList>
    </citation>
    <scope>NUCLEOTIDE SEQUENCE [LARGE SCALE GENOMIC DNA]</scope>
    <source>
        <strain evidence="3">JCM 17217</strain>
    </source>
</reference>
<dbReference type="RefSeq" id="WP_345121432.1">
    <property type="nucleotide sequence ID" value="NZ_BAABDI010000004.1"/>
</dbReference>
<dbReference type="EMBL" id="BAABDI010000004">
    <property type="protein sequence ID" value="GAA3964542.1"/>
    <property type="molecule type" value="Genomic_DNA"/>
</dbReference>
<evidence type="ECO:0000313" key="3">
    <source>
        <dbReference type="Proteomes" id="UP001501556"/>
    </source>
</evidence>
<protein>
    <submittedName>
        <fullName evidence="2">Uncharacterized protein</fullName>
    </submittedName>
</protein>
<name>A0ABP7PH96_9BACT</name>
<feature type="transmembrane region" description="Helical" evidence="1">
    <location>
        <begin position="55"/>
        <end position="76"/>
    </location>
</feature>
<evidence type="ECO:0000313" key="2">
    <source>
        <dbReference type="EMBL" id="GAA3964542.1"/>
    </source>
</evidence>
<gene>
    <name evidence="2" type="ORF">GCM10022407_08880</name>
</gene>
<keyword evidence="3" id="KW-1185">Reference proteome</keyword>
<evidence type="ECO:0000256" key="1">
    <source>
        <dbReference type="SAM" id="Phobius"/>
    </source>
</evidence>
<organism evidence="2 3">
    <name type="scientific">Hymenobacter antarcticus</name>
    <dbReference type="NCBI Taxonomy" id="486270"/>
    <lineage>
        <taxon>Bacteria</taxon>
        <taxon>Pseudomonadati</taxon>
        <taxon>Bacteroidota</taxon>
        <taxon>Cytophagia</taxon>
        <taxon>Cytophagales</taxon>
        <taxon>Hymenobacteraceae</taxon>
        <taxon>Hymenobacter</taxon>
    </lineage>
</organism>
<sequence>MTDADFHRAIGRIRWRHWLHYPVQALLMTGAVLAGNSRTAVGPTLEPRLATWPALLWLLALLPIVGFLLYAVARYLRPNLRRPAEENLRIYQARVVLRNSLLGLLALPLLASYLIGNHMYDLVLGAVVLVAFGWQTRPSAQTYQRWLVR</sequence>
<proteinExistence type="predicted"/>
<accession>A0ABP7PH96</accession>
<keyword evidence="1" id="KW-1133">Transmembrane helix</keyword>
<dbReference type="Proteomes" id="UP001501556">
    <property type="component" value="Unassembled WGS sequence"/>
</dbReference>
<feature type="transmembrane region" description="Helical" evidence="1">
    <location>
        <begin position="18"/>
        <end position="35"/>
    </location>
</feature>